<keyword evidence="2" id="KW-1185">Reference proteome</keyword>
<evidence type="ECO:0000313" key="1">
    <source>
        <dbReference type="EMBL" id="AWK15151.1"/>
    </source>
</evidence>
<dbReference type="RefSeq" id="WP_072550591.1">
    <property type="nucleotide sequence ID" value="NZ_CP021659.1"/>
</dbReference>
<reference evidence="1 2" key="1">
    <citation type="submission" date="2017-05" db="EMBL/GenBank/DDBJ databases">
        <title>Genome sequence of Candidatus Fukatsuia symbiotica and Candidatus Hamiltonella defensa from Acyrthosiphon pisum strain 5D.</title>
        <authorList>
            <person name="Patel V.A."/>
            <person name="Chevignon G."/>
            <person name="Russell J.A."/>
            <person name="Oliver K.M."/>
        </authorList>
    </citation>
    <scope>NUCLEOTIDE SEQUENCE [LARGE SCALE GENOMIC DNA]</scope>
    <source>
        <strain evidence="1 2">5D</strain>
    </source>
</reference>
<name>A0A2U8I7J7_9GAMM</name>
<dbReference type="AlphaFoldDB" id="A0A2U8I7J7"/>
<accession>A0A2U8I7J7</accession>
<dbReference type="Proteomes" id="UP000261875">
    <property type="component" value="Chromosome"/>
</dbReference>
<dbReference type="OrthoDB" id="9984204at2"/>
<sequence>MDVNLDQNNNTQVYSVVKSHFNEVHDNRGRLVNSTWIEDKYNLDSRLLSRSRVKCEYQNNKLIRQFKYNYDNKSVLTSYNDFRYNHRGQLLSEDSTHYNAANQFHSRNKSEYRYQQGRLMRKTEVGYDVDHRPTGYSSVVEFGNGSNFPSYDQQSYHLSINAINAFRTEGGLKTPNIKIVANERYNPADLFAVLVSVFPVVLW</sequence>
<protein>
    <submittedName>
        <fullName evidence="1">Uncharacterized protein</fullName>
    </submittedName>
</protein>
<gene>
    <name evidence="1" type="ORF">CCS41_12815</name>
</gene>
<organism evidence="1 2">
    <name type="scientific">Candidatus Fukatsuia symbiotica</name>
    <dbReference type="NCBI Taxonomy" id="1878942"/>
    <lineage>
        <taxon>Bacteria</taxon>
        <taxon>Pseudomonadati</taxon>
        <taxon>Pseudomonadota</taxon>
        <taxon>Gammaproteobacteria</taxon>
        <taxon>Enterobacterales</taxon>
        <taxon>Yersiniaceae</taxon>
        <taxon>Candidatus Fukatsuia</taxon>
    </lineage>
</organism>
<evidence type="ECO:0000313" key="2">
    <source>
        <dbReference type="Proteomes" id="UP000261875"/>
    </source>
</evidence>
<dbReference type="KEGG" id="fsm:CCS41_12815"/>
<proteinExistence type="predicted"/>
<dbReference type="EMBL" id="CP021659">
    <property type="protein sequence ID" value="AWK15151.1"/>
    <property type="molecule type" value="Genomic_DNA"/>
</dbReference>